<protein>
    <submittedName>
        <fullName evidence="1">Uncharacterized protein</fullName>
    </submittedName>
</protein>
<reference evidence="1 2" key="1">
    <citation type="submission" date="2019-08" db="EMBL/GenBank/DDBJ databases">
        <title>In-depth cultivation of the pig gut microbiome towards novel bacterial diversity and tailored functional studies.</title>
        <authorList>
            <person name="Wylensek D."/>
            <person name="Hitch T.C.A."/>
            <person name="Clavel T."/>
        </authorList>
    </citation>
    <scope>NUCLEOTIDE SEQUENCE [LARGE SCALE GENOMIC DNA]</scope>
    <source>
        <strain evidence="1 2">BBE-744-WT-12</strain>
    </source>
</reference>
<sequence length="103" mass="10118">MAKVFCPKCSSIANPLHQAGTIGTATGITAGGATVIVGMVRGARAGSALGVAGTAIGAAAGVVLNLLWGITSGGVIGAQAGKLIDENVIGLYRCPKCHLRFKA</sequence>
<dbReference type="Proteomes" id="UP000435649">
    <property type="component" value="Unassembled WGS sequence"/>
</dbReference>
<dbReference type="AlphaFoldDB" id="A0A844G145"/>
<dbReference type="RefSeq" id="WP_154418306.1">
    <property type="nucleotide sequence ID" value="NZ_VUNS01000009.1"/>
</dbReference>
<evidence type="ECO:0000313" key="1">
    <source>
        <dbReference type="EMBL" id="MST97390.1"/>
    </source>
</evidence>
<accession>A0A844G145</accession>
<organism evidence="1 2">
    <name type="scientific">Victivallis lenta</name>
    <dbReference type="NCBI Taxonomy" id="2606640"/>
    <lineage>
        <taxon>Bacteria</taxon>
        <taxon>Pseudomonadati</taxon>
        <taxon>Lentisphaerota</taxon>
        <taxon>Lentisphaeria</taxon>
        <taxon>Victivallales</taxon>
        <taxon>Victivallaceae</taxon>
        <taxon>Victivallis</taxon>
    </lineage>
</organism>
<evidence type="ECO:0000313" key="2">
    <source>
        <dbReference type="Proteomes" id="UP000435649"/>
    </source>
</evidence>
<dbReference type="EMBL" id="VUNS01000009">
    <property type="protein sequence ID" value="MST97390.1"/>
    <property type="molecule type" value="Genomic_DNA"/>
</dbReference>
<comment type="caution">
    <text evidence="1">The sequence shown here is derived from an EMBL/GenBank/DDBJ whole genome shotgun (WGS) entry which is preliminary data.</text>
</comment>
<gene>
    <name evidence="1" type="ORF">FYJ85_10090</name>
</gene>
<name>A0A844G145_9BACT</name>
<proteinExistence type="predicted"/>
<keyword evidence="2" id="KW-1185">Reference proteome</keyword>